<sequence>MSIVDTGSAPPNHDPPISMEPYDLAKSGDLGALNNHQQAATNKLKTETRLNNELYLRRHPEIRYMVSAFLRDLLLKKPDDARKHFTDFFTHPDLLKRIDEQKEEYLRQHEDDVIARMLADEDFDEDE</sequence>
<accession>A0A8J4TH85</accession>
<organism evidence="2 3">
    <name type="scientific">Paragonimus heterotremus</name>
    <dbReference type="NCBI Taxonomy" id="100268"/>
    <lineage>
        <taxon>Eukaryota</taxon>
        <taxon>Metazoa</taxon>
        <taxon>Spiralia</taxon>
        <taxon>Lophotrochozoa</taxon>
        <taxon>Platyhelminthes</taxon>
        <taxon>Trematoda</taxon>
        <taxon>Digenea</taxon>
        <taxon>Plagiorchiida</taxon>
        <taxon>Troglotremata</taxon>
        <taxon>Troglotrematidae</taxon>
        <taxon>Paragonimus</taxon>
    </lineage>
</organism>
<evidence type="ECO:0008006" key="4">
    <source>
        <dbReference type="Google" id="ProtNLM"/>
    </source>
</evidence>
<dbReference type="PANTHER" id="PTHR15505:SF4">
    <property type="entry name" value="RIIA DOMAIN-CONTAINING PROTEIN 1"/>
    <property type="match status" value="1"/>
</dbReference>
<reference evidence="2" key="1">
    <citation type="submission" date="2019-05" db="EMBL/GenBank/DDBJ databases">
        <title>Annotation for the trematode Paragonimus heterotremus.</title>
        <authorList>
            <person name="Choi Y.-J."/>
        </authorList>
    </citation>
    <scope>NUCLEOTIDE SEQUENCE</scope>
    <source>
        <strain evidence="2">LC</strain>
    </source>
</reference>
<dbReference type="Proteomes" id="UP000748531">
    <property type="component" value="Unassembled WGS sequence"/>
</dbReference>
<dbReference type="CDD" id="cd22971">
    <property type="entry name" value="DD_RIIAD1"/>
    <property type="match status" value="1"/>
</dbReference>
<evidence type="ECO:0000313" key="2">
    <source>
        <dbReference type="EMBL" id="KAF5401311.1"/>
    </source>
</evidence>
<dbReference type="InterPro" id="IPR059162">
    <property type="entry name" value="RIIAD1"/>
</dbReference>
<dbReference type="OrthoDB" id="10249338at2759"/>
<comment type="caution">
    <text evidence="2">The sequence shown here is derived from an EMBL/GenBank/DDBJ whole genome shotgun (WGS) entry which is preliminary data.</text>
</comment>
<dbReference type="EMBL" id="LUCH01002559">
    <property type="protein sequence ID" value="KAF5401311.1"/>
    <property type="molecule type" value="Genomic_DNA"/>
</dbReference>
<dbReference type="PANTHER" id="PTHR15505">
    <property type="entry name" value="RIIA DOMAIN-CONTAINING PROTEIN 1"/>
    <property type="match status" value="1"/>
</dbReference>
<keyword evidence="3" id="KW-1185">Reference proteome</keyword>
<evidence type="ECO:0000313" key="3">
    <source>
        <dbReference type="Proteomes" id="UP000748531"/>
    </source>
</evidence>
<evidence type="ECO:0000256" key="1">
    <source>
        <dbReference type="SAM" id="MobiDB-lite"/>
    </source>
</evidence>
<dbReference type="AlphaFoldDB" id="A0A8J4TH85"/>
<proteinExistence type="predicted"/>
<gene>
    <name evidence="2" type="ORF">PHET_05032</name>
</gene>
<protein>
    <recommendedName>
        <fullName evidence="4">RIIa domain-containing protein</fullName>
    </recommendedName>
</protein>
<name>A0A8J4TH85_9TREM</name>
<feature type="region of interest" description="Disordered" evidence="1">
    <location>
        <begin position="1"/>
        <end position="29"/>
    </location>
</feature>